<dbReference type="InterPro" id="IPR052436">
    <property type="entry name" value="LTO1_adapter"/>
</dbReference>
<protein>
    <recommendedName>
        <fullName evidence="4">Essential protein Yae1 N-terminal domain-containing protein</fullName>
    </recommendedName>
</protein>
<dbReference type="OrthoDB" id="48036at2759"/>
<feature type="region of interest" description="Disordered" evidence="1">
    <location>
        <begin position="151"/>
        <end position="179"/>
    </location>
</feature>
<reference evidence="2 3" key="1">
    <citation type="submission" date="2019-03" db="EMBL/GenBank/DDBJ databases">
        <title>Rhodosporidium diobovatum UCD-FST 08-225 genome sequencing, assembly, and annotation.</title>
        <authorList>
            <person name="Fakankun I.U."/>
            <person name="Fristensky B."/>
            <person name="Levin D.B."/>
        </authorList>
    </citation>
    <scope>NUCLEOTIDE SEQUENCE [LARGE SCALE GENOMIC DNA]</scope>
    <source>
        <strain evidence="2 3">UCD-FST 08-225</strain>
    </source>
</reference>
<accession>A0A5C5G1J8</accession>
<dbReference type="EMBL" id="SOZI01000017">
    <property type="protein sequence ID" value="TNY23000.1"/>
    <property type="molecule type" value="Genomic_DNA"/>
</dbReference>
<evidence type="ECO:0000256" key="1">
    <source>
        <dbReference type="SAM" id="MobiDB-lite"/>
    </source>
</evidence>
<proteinExistence type="predicted"/>
<dbReference type="Proteomes" id="UP000311382">
    <property type="component" value="Unassembled WGS sequence"/>
</dbReference>
<dbReference type="STRING" id="5288.A0A5C5G1J8"/>
<evidence type="ECO:0000313" key="2">
    <source>
        <dbReference type="EMBL" id="TNY23000.1"/>
    </source>
</evidence>
<dbReference type="PANTHER" id="PTHR28532:SF1">
    <property type="entry name" value="ORAL CANCER OVEREXPRESSED 1"/>
    <property type="match status" value="1"/>
</dbReference>
<dbReference type="AlphaFoldDB" id="A0A5C5G1J8"/>
<organism evidence="2 3">
    <name type="scientific">Rhodotorula diobovata</name>
    <dbReference type="NCBI Taxonomy" id="5288"/>
    <lineage>
        <taxon>Eukaryota</taxon>
        <taxon>Fungi</taxon>
        <taxon>Dikarya</taxon>
        <taxon>Basidiomycota</taxon>
        <taxon>Pucciniomycotina</taxon>
        <taxon>Microbotryomycetes</taxon>
        <taxon>Sporidiobolales</taxon>
        <taxon>Sporidiobolaceae</taxon>
        <taxon>Rhodotorula</taxon>
    </lineage>
</organism>
<keyword evidence="3" id="KW-1185">Reference proteome</keyword>
<sequence>MNDDTQHLDGVLDLERDFYDQGLASGLPHGHLHGLIEGRELGRDHAWTLWDEIGHLEGTALLWRAILDAAQAPKAPLAAGSSTSTTSRASSTLDSVLALVDAFPTTNNSSEGEATHVTTEGVDMTAQLSTLRTKYRTACAALGIRPRMAVSSSATTNAGGGGDADQGGVDSLKSMGMSV</sequence>
<comment type="caution">
    <text evidence="2">The sequence shown here is derived from an EMBL/GenBank/DDBJ whole genome shotgun (WGS) entry which is preliminary data.</text>
</comment>
<evidence type="ECO:0000313" key="3">
    <source>
        <dbReference type="Proteomes" id="UP000311382"/>
    </source>
</evidence>
<dbReference type="PANTHER" id="PTHR28532">
    <property type="entry name" value="GEO13458P1"/>
    <property type="match status" value="1"/>
</dbReference>
<gene>
    <name evidence="2" type="ORF">DMC30DRAFT_86972</name>
</gene>
<evidence type="ECO:0008006" key="4">
    <source>
        <dbReference type="Google" id="ProtNLM"/>
    </source>
</evidence>
<name>A0A5C5G1J8_9BASI</name>